<feature type="transmembrane region" description="Helical" evidence="1">
    <location>
        <begin position="170"/>
        <end position="187"/>
    </location>
</feature>
<protein>
    <recommendedName>
        <fullName evidence="3">Polysaccharide biosynthesis protein C-terminal domain-containing protein</fullName>
    </recommendedName>
</protein>
<feature type="transmembrane region" description="Helical" evidence="1">
    <location>
        <begin position="94"/>
        <end position="112"/>
    </location>
</feature>
<feature type="transmembrane region" description="Helical" evidence="1">
    <location>
        <begin position="415"/>
        <end position="434"/>
    </location>
</feature>
<feature type="transmembrane region" description="Helical" evidence="1">
    <location>
        <begin position="274"/>
        <end position="293"/>
    </location>
</feature>
<dbReference type="EMBL" id="UINC01018916">
    <property type="protein sequence ID" value="SVA79799.1"/>
    <property type="molecule type" value="Genomic_DNA"/>
</dbReference>
<accession>A0A381YS69</accession>
<proteinExistence type="predicted"/>
<dbReference type="AlphaFoldDB" id="A0A381YS69"/>
<reference evidence="2" key="1">
    <citation type="submission" date="2018-05" db="EMBL/GenBank/DDBJ databases">
        <authorList>
            <person name="Lanie J.A."/>
            <person name="Ng W.-L."/>
            <person name="Kazmierczak K.M."/>
            <person name="Andrzejewski T.M."/>
            <person name="Davidsen T.M."/>
            <person name="Wayne K.J."/>
            <person name="Tettelin H."/>
            <person name="Glass J.I."/>
            <person name="Rusch D."/>
            <person name="Podicherti R."/>
            <person name="Tsui H.-C.T."/>
            <person name="Winkler M.E."/>
        </authorList>
    </citation>
    <scope>NUCLEOTIDE SEQUENCE</scope>
</reference>
<feature type="transmembrane region" description="Helical" evidence="1">
    <location>
        <begin position="313"/>
        <end position="338"/>
    </location>
</feature>
<keyword evidence="1" id="KW-0812">Transmembrane</keyword>
<keyword evidence="1" id="KW-0472">Membrane</keyword>
<feature type="transmembrane region" description="Helical" evidence="1">
    <location>
        <begin position="390"/>
        <end position="409"/>
    </location>
</feature>
<feature type="transmembrane region" description="Helical" evidence="1">
    <location>
        <begin position="350"/>
        <end position="369"/>
    </location>
</feature>
<evidence type="ECO:0008006" key="3">
    <source>
        <dbReference type="Google" id="ProtNLM"/>
    </source>
</evidence>
<evidence type="ECO:0000313" key="2">
    <source>
        <dbReference type="EMBL" id="SVA79799.1"/>
    </source>
</evidence>
<name>A0A381YS69_9ZZZZ</name>
<feature type="transmembrane region" description="Helical" evidence="1">
    <location>
        <begin position="20"/>
        <end position="45"/>
    </location>
</feature>
<evidence type="ECO:0000256" key="1">
    <source>
        <dbReference type="SAM" id="Phobius"/>
    </source>
</evidence>
<sequence>MQGKRSASMPHTPLSYRQIFFFWLPLASTWLMMAVEGPYLAAIIARLDHPTENLAAFGVAFALAIIIEAPVIMLMAASTALVHDRNSYFALRRFTYRLCVVLTLVQTVVVLPPVFHWVGGTLVGLPPEVSRLAHQGLVLMLPWPLAIGYRRFCQGLLIRHNLTRRVAYGTVLRLTAMTVTALIAAQFSELQGIHVGALSLAAGVVVEAFASRWMTREVVAQLCDHQSLPAEAPTLGAIVSFYMPLALTSVITMAAQPTVTFFMGQSRFPLESLAVLPVVHGLTFIFRALGLSFQEVGIALMGNGEHYRQLRNFARGLALAAVGGLSLMVYTPMATIWFQQISGLSPELTGFALLPARILALFPAGSVWISFQRALLVHGRETTAITRASIVEVGVVVLVLSITVFTFSWVGATAAATAILVGRIFGNLSLVAPARRMVGRLTASRLTAAGTPS</sequence>
<organism evidence="2">
    <name type="scientific">marine metagenome</name>
    <dbReference type="NCBI Taxonomy" id="408172"/>
    <lineage>
        <taxon>unclassified sequences</taxon>
        <taxon>metagenomes</taxon>
        <taxon>ecological metagenomes</taxon>
    </lineage>
</organism>
<feature type="transmembrane region" description="Helical" evidence="1">
    <location>
        <begin position="193"/>
        <end position="214"/>
    </location>
</feature>
<feature type="transmembrane region" description="Helical" evidence="1">
    <location>
        <begin position="57"/>
        <end position="82"/>
    </location>
</feature>
<gene>
    <name evidence="2" type="ORF">METZ01_LOCUS132653</name>
</gene>
<keyword evidence="1" id="KW-1133">Transmembrane helix</keyword>
<feature type="transmembrane region" description="Helical" evidence="1">
    <location>
        <begin position="132"/>
        <end position="149"/>
    </location>
</feature>
<feature type="transmembrane region" description="Helical" evidence="1">
    <location>
        <begin position="235"/>
        <end position="254"/>
    </location>
</feature>